<keyword evidence="1" id="KW-0677">Repeat</keyword>
<evidence type="ECO:0000313" key="4">
    <source>
        <dbReference type="EMBL" id="SFP28114.1"/>
    </source>
</evidence>
<dbReference type="Pfam" id="PF14559">
    <property type="entry name" value="TPR_19"/>
    <property type="match status" value="1"/>
</dbReference>
<dbReference type="SUPFAM" id="SSF48452">
    <property type="entry name" value="TPR-like"/>
    <property type="match status" value="1"/>
</dbReference>
<dbReference type="STRING" id="223786.SAMN05216234_11325"/>
<gene>
    <name evidence="4" type="ORF">SAMN05216234_11325</name>
</gene>
<protein>
    <submittedName>
        <fullName evidence="4">Tetratricopeptide repeat-containing protein</fullName>
    </submittedName>
</protein>
<reference evidence="4 5" key="1">
    <citation type="submission" date="2016-10" db="EMBL/GenBank/DDBJ databases">
        <authorList>
            <person name="de Groot N.N."/>
        </authorList>
    </citation>
    <scope>NUCLEOTIDE SEQUENCE [LARGE SCALE GENOMIC DNA]</scope>
    <source>
        <strain evidence="4 5">EP1-55-1</strain>
    </source>
</reference>
<dbReference type="Proteomes" id="UP000199227">
    <property type="component" value="Unassembled WGS sequence"/>
</dbReference>
<accession>A0A1I5P1Z0</accession>
<dbReference type="PANTHER" id="PTHR45586">
    <property type="entry name" value="TPR REPEAT-CONTAINING PROTEIN PA4667"/>
    <property type="match status" value="1"/>
</dbReference>
<dbReference type="InterPro" id="IPR011990">
    <property type="entry name" value="TPR-like_helical_dom_sf"/>
</dbReference>
<evidence type="ECO:0000256" key="1">
    <source>
        <dbReference type="ARBA" id="ARBA00022737"/>
    </source>
</evidence>
<dbReference type="AlphaFoldDB" id="A0A1I5P1Z0"/>
<keyword evidence="2 3" id="KW-0802">TPR repeat</keyword>
<name>A0A1I5P1Z0_9BACT</name>
<feature type="repeat" description="TPR" evidence="3">
    <location>
        <begin position="74"/>
        <end position="107"/>
    </location>
</feature>
<dbReference type="RefSeq" id="WP_177202001.1">
    <property type="nucleotide sequence ID" value="NZ_FOXB01000013.1"/>
</dbReference>
<organism evidence="4 5">
    <name type="scientific">Hydrogenimonas thermophila</name>
    <dbReference type="NCBI Taxonomy" id="223786"/>
    <lineage>
        <taxon>Bacteria</taxon>
        <taxon>Pseudomonadati</taxon>
        <taxon>Campylobacterota</taxon>
        <taxon>Epsilonproteobacteria</taxon>
        <taxon>Campylobacterales</taxon>
        <taxon>Hydrogenimonadaceae</taxon>
        <taxon>Hydrogenimonas</taxon>
    </lineage>
</organism>
<proteinExistence type="predicted"/>
<evidence type="ECO:0000256" key="2">
    <source>
        <dbReference type="ARBA" id="ARBA00022803"/>
    </source>
</evidence>
<dbReference type="InterPro" id="IPR051012">
    <property type="entry name" value="CellSynth/LPSAsmb/PSIAsmb"/>
</dbReference>
<evidence type="ECO:0000313" key="5">
    <source>
        <dbReference type="Proteomes" id="UP000199227"/>
    </source>
</evidence>
<dbReference type="EMBL" id="FOXB01000013">
    <property type="protein sequence ID" value="SFP28114.1"/>
    <property type="molecule type" value="Genomic_DNA"/>
</dbReference>
<keyword evidence="5" id="KW-1185">Reference proteome</keyword>
<evidence type="ECO:0000256" key="3">
    <source>
        <dbReference type="PROSITE-ProRule" id="PRU00339"/>
    </source>
</evidence>
<dbReference type="InterPro" id="IPR019734">
    <property type="entry name" value="TPR_rpt"/>
</dbReference>
<sequence length="454" mass="53615">MKKIFILLLFYSILNAGNNSTELHSSRSNLKNYSNINKKEDQKLKRAIYYYKNGKYEKSYEVLNRYLLNNLKNIKWQYYLGRSAYKLGKFEEAISAFERVLMLEPTNIRAKLEIAKIYFETKKLDKSKNLFEEILKENIPVQVKLNVKKYLKAIEKSRKKSFLKAIAVVGISYDSNVNNSPVDEQYYIPKLQINLDNTVTYDSDYAHQEILILNHLYDIGNPGGFALKNNFLFFLKTMEKYSDKNIFFYSYSPAISYRKNKYLVDLAIGYERMFYGSNPYLHTFYFSPSLQYMLSKTFMYKISLKFQRKIPESLLNKERDANFYEIFLSIQKKLSNKFFINPTISYQQERKIDSVLTNIDLDAIALGLGTVYKFTEDKSFGLKLLYRDIKYKDIDSLYGTKRKDRYYNFSISFTKKMSKGFIFQGSIGHIKNYSNHPSSAYKKSYANINIIKEF</sequence>
<dbReference type="PROSITE" id="PS50005">
    <property type="entry name" value="TPR"/>
    <property type="match status" value="1"/>
</dbReference>
<dbReference type="Gene3D" id="1.25.40.10">
    <property type="entry name" value="Tetratricopeptide repeat domain"/>
    <property type="match status" value="1"/>
</dbReference>
<dbReference type="PANTHER" id="PTHR45586:SF1">
    <property type="entry name" value="LIPOPOLYSACCHARIDE ASSEMBLY PROTEIN B"/>
    <property type="match status" value="1"/>
</dbReference>
<dbReference type="SMART" id="SM00028">
    <property type="entry name" value="TPR"/>
    <property type="match status" value="2"/>
</dbReference>